<dbReference type="PIRSF" id="PIRSF019083">
    <property type="entry name" value="UCP019083_VanZ"/>
    <property type="match status" value="1"/>
</dbReference>
<evidence type="ECO:0000256" key="1">
    <source>
        <dbReference type="SAM" id="Phobius"/>
    </source>
</evidence>
<feature type="transmembrane region" description="Helical" evidence="1">
    <location>
        <begin position="97"/>
        <end position="117"/>
    </location>
</feature>
<organism evidence="3 4">
    <name type="scientific">Schinkia azotoformans MEV2011</name>
    <dbReference type="NCBI Taxonomy" id="1348973"/>
    <lineage>
        <taxon>Bacteria</taxon>
        <taxon>Bacillati</taxon>
        <taxon>Bacillota</taxon>
        <taxon>Bacilli</taxon>
        <taxon>Bacillales</taxon>
        <taxon>Bacillaceae</taxon>
        <taxon>Calidifontibacillus/Schinkia group</taxon>
        <taxon>Schinkia</taxon>
    </lineage>
</organism>
<accession>A0A072NI71</accession>
<evidence type="ECO:0000313" key="4">
    <source>
        <dbReference type="Proteomes" id="UP000027936"/>
    </source>
</evidence>
<dbReference type="AlphaFoldDB" id="A0A072NI71"/>
<proteinExistence type="predicted"/>
<feature type="transmembrane region" description="Helical" evidence="1">
    <location>
        <begin position="137"/>
        <end position="155"/>
    </location>
</feature>
<keyword evidence="1" id="KW-0812">Transmembrane</keyword>
<dbReference type="OrthoDB" id="291892at2"/>
<feature type="transmembrane region" description="Helical" evidence="1">
    <location>
        <begin position="73"/>
        <end position="90"/>
    </location>
</feature>
<dbReference type="InterPro" id="IPR006976">
    <property type="entry name" value="VanZ-like"/>
</dbReference>
<name>A0A072NI71_SCHAZ</name>
<reference evidence="3 4" key="1">
    <citation type="submission" date="2014-04" db="EMBL/GenBank/DDBJ databases">
        <title>Draft genome sequence of Bacillus azotoformans MEV2011, a (co-) denitrifying strain unable to grow in the presence of oxygen.</title>
        <authorList>
            <person name="Nielsen M."/>
            <person name="Schreiber L."/>
            <person name="Finster K."/>
            <person name="Schramm A."/>
        </authorList>
    </citation>
    <scope>NUCLEOTIDE SEQUENCE [LARGE SCALE GENOMIC DNA]</scope>
    <source>
        <strain evidence="3 4">MEV2011</strain>
    </source>
</reference>
<dbReference type="EMBL" id="JJRY01000017">
    <property type="protein sequence ID" value="KEF37181.1"/>
    <property type="molecule type" value="Genomic_DNA"/>
</dbReference>
<dbReference type="NCBIfam" id="NF037970">
    <property type="entry name" value="vanZ_1"/>
    <property type="match status" value="1"/>
</dbReference>
<dbReference type="RefSeq" id="WP_035197192.1">
    <property type="nucleotide sequence ID" value="NZ_JJRY01000017.1"/>
</dbReference>
<gene>
    <name evidence="3" type="ORF">M670_03603</name>
</gene>
<keyword evidence="1" id="KW-0472">Membrane</keyword>
<dbReference type="Pfam" id="PF04892">
    <property type="entry name" value="VanZ"/>
    <property type="match status" value="1"/>
</dbReference>
<sequence length="168" mass="18497">MSIVTNSKIIMIIISWAAVLFWMLLIFYLSSQVAEQSNNLSKGVTEVIVEAIEKVAPEKDFNMDSINHFVRKNAHFFAYLTLGILVLNAIRRSRMNGSTISGVATLAMAFGICVLYAISDEVHQLFVPGRGGQVKDILIDSSGAIVGIGLYMIIAKTREGKTWTRGQV</sequence>
<feature type="domain" description="VanZ-like" evidence="2">
    <location>
        <begin position="16"/>
        <end position="154"/>
    </location>
</feature>
<protein>
    <submittedName>
        <fullName evidence="3">Putative integral membrane protein</fullName>
    </submittedName>
</protein>
<dbReference type="PATRIC" id="fig|1348973.3.peg.3475"/>
<keyword evidence="1" id="KW-1133">Transmembrane helix</keyword>
<evidence type="ECO:0000259" key="2">
    <source>
        <dbReference type="Pfam" id="PF04892"/>
    </source>
</evidence>
<evidence type="ECO:0000313" key="3">
    <source>
        <dbReference type="EMBL" id="KEF37181.1"/>
    </source>
</evidence>
<dbReference type="Proteomes" id="UP000027936">
    <property type="component" value="Unassembled WGS sequence"/>
</dbReference>
<dbReference type="InterPro" id="IPR016747">
    <property type="entry name" value="Phosphotransbutyrylase"/>
</dbReference>
<comment type="caution">
    <text evidence="3">The sequence shown here is derived from an EMBL/GenBank/DDBJ whole genome shotgun (WGS) entry which is preliminary data.</text>
</comment>
<feature type="transmembrane region" description="Helical" evidence="1">
    <location>
        <begin position="9"/>
        <end position="29"/>
    </location>
</feature>